<comment type="similarity">
    <text evidence="1 9">Belongs to the class-I aminoacyl-tRNA synthetase family.</text>
</comment>
<dbReference type="FunFam" id="1.10.730.10:FF:000002">
    <property type="entry name" value="Leucine--tRNA ligase"/>
    <property type="match status" value="1"/>
</dbReference>
<dbReference type="InterPro" id="IPR002302">
    <property type="entry name" value="Leu-tRNA-ligase"/>
</dbReference>
<evidence type="ECO:0000313" key="12">
    <source>
        <dbReference type="Proteomes" id="UP000230833"/>
    </source>
</evidence>
<dbReference type="Proteomes" id="UP000230833">
    <property type="component" value="Unassembled WGS sequence"/>
</dbReference>
<organism evidence="11 12">
    <name type="scientific">Candidatus Vogelbacteria bacterium CG10_big_fil_rev_8_21_14_0_10_45_14</name>
    <dbReference type="NCBI Taxonomy" id="1975042"/>
    <lineage>
        <taxon>Bacteria</taxon>
        <taxon>Candidatus Vogeliibacteriota</taxon>
    </lineage>
</organism>
<dbReference type="Gene3D" id="3.40.50.620">
    <property type="entry name" value="HUPs"/>
    <property type="match status" value="2"/>
</dbReference>
<evidence type="ECO:0000256" key="7">
    <source>
        <dbReference type="ARBA" id="ARBA00023146"/>
    </source>
</evidence>
<dbReference type="CDD" id="cd07958">
    <property type="entry name" value="Anticodon_Ia_Leu_BEm"/>
    <property type="match status" value="1"/>
</dbReference>
<dbReference type="Gene3D" id="1.10.730.10">
    <property type="entry name" value="Isoleucyl-tRNA Synthetase, Domain 1"/>
    <property type="match status" value="1"/>
</dbReference>
<dbReference type="PROSITE" id="PS51462">
    <property type="entry name" value="NUDIX"/>
    <property type="match status" value="1"/>
</dbReference>
<evidence type="ECO:0000256" key="2">
    <source>
        <dbReference type="ARBA" id="ARBA00022490"/>
    </source>
</evidence>
<name>A0A2H0RKY1_9BACT</name>
<evidence type="ECO:0000256" key="6">
    <source>
        <dbReference type="ARBA" id="ARBA00022917"/>
    </source>
</evidence>
<dbReference type="GO" id="GO:0005829">
    <property type="term" value="C:cytosol"/>
    <property type="evidence" value="ECO:0007669"/>
    <property type="project" value="TreeGrafter"/>
</dbReference>
<reference evidence="11 12" key="1">
    <citation type="submission" date="2017-09" db="EMBL/GenBank/DDBJ databases">
        <title>Depth-based differentiation of microbial function through sediment-hosted aquifers and enrichment of novel symbionts in the deep terrestrial subsurface.</title>
        <authorList>
            <person name="Probst A.J."/>
            <person name="Ladd B."/>
            <person name="Jarett J.K."/>
            <person name="Geller-Mcgrath D.E."/>
            <person name="Sieber C.M."/>
            <person name="Emerson J.B."/>
            <person name="Anantharaman K."/>
            <person name="Thomas B.C."/>
            <person name="Malmstrom R."/>
            <person name="Stieglmeier M."/>
            <person name="Klingl A."/>
            <person name="Woyke T."/>
            <person name="Ryan C.M."/>
            <person name="Banfield J.F."/>
        </authorList>
    </citation>
    <scope>NUCLEOTIDE SEQUENCE [LARGE SCALE GENOMIC DNA]</scope>
    <source>
        <strain evidence="11">CG10_big_fil_rev_8_21_14_0_10_45_14</strain>
    </source>
</reference>
<proteinExistence type="inferred from homology"/>
<dbReference type="GO" id="GO:0004823">
    <property type="term" value="F:leucine-tRNA ligase activity"/>
    <property type="evidence" value="ECO:0007669"/>
    <property type="project" value="UniProtKB-UniRule"/>
</dbReference>
<keyword evidence="5 9" id="KW-0067">ATP-binding</keyword>
<dbReference type="InterPro" id="IPR000086">
    <property type="entry name" value="NUDIX_hydrolase_dom"/>
</dbReference>
<comment type="catalytic activity">
    <reaction evidence="8 9">
        <text>tRNA(Leu) + L-leucine + ATP = L-leucyl-tRNA(Leu) + AMP + diphosphate</text>
        <dbReference type="Rhea" id="RHEA:11688"/>
        <dbReference type="Rhea" id="RHEA-COMP:9613"/>
        <dbReference type="Rhea" id="RHEA-COMP:9622"/>
        <dbReference type="ChEBI" id="CHEBI:30616"/>
        <dbReference type="ChEBI" id="CHEBI:33019"/>
        <dbReference type="ChEBI" id="CHEBI:57427"/>
        <dbReference type="ChEBI" id="CHEBI:78442"/>
        <dbReference type="ChEBI" id="CHEBI:78494"/>
        <dbReference type="ChEBI" id="CHEBI:456215"/>
        <dbReference type="EC" id="6.1.1.4"/>
    </reaction>
</comment>
<sequence length="970" mass="110795">MTNYDHKTIERKWQEKWDRDKTYRTRDMTSSDKKCYVLDMFPYPSGEAMHVGHPKGYIATDVYSRMKRMSGYTVLHPMGWDAFGLPAENYALKNKVHPSVAVKKNIAYFKEQLRMLGVDYDWTREIDTTNPNYYKWTQWIFLKLFEKSLAYESNEPINWCPSCKTGLANEDLEAGNCERCGSEVEQKPLRQWVLRITDYAEKLLGGLGNLDWEPHIKEMQRNWIGKSEGHEVPFRIKNYELGIKVFTTRIDTLFGATYLVLAPEHELVSRIRIQELGINVENLTEVGAYIEKSKAKQNIDRTAVDREKTGVELKGVKAINPANGEEIPIWVADYVLGNYGTGAVMAVPAHDERDFAFARKYNLPIWQVVAPEFGDKREGEERRDGGIGFVFDPITQKYAVARSSWKFGVFGGGVDSNEDIVNGTEREVTEESGLYDFKHKEKICATFAHYRNTHRNVNRVTLSAGVLFILESTETKEVKHEPHEDFQLEWATAEEICANWSKAEWKDIGVLHWLFEFKNAVGRCISLGYDTASDPQKFFESPFTGEGILINSGEFTGMTSGESKDKIAEKLGAERKTTYKLRNWVFSRQRYWGEPIPLIHCAECGVVAVPESDLPVVLPNVESYEPTGTGESPLANISDWVNTKCPKCGGDGKRETNTMPQWAGSSWYYLRYIDPHNHNAIFDDKKEKAWMPVDCYVGGAEHATRHLIYARFWHKFLFDIGVVSTEEPFSRLQHVGLVLAEDGRKMSKRWGNVINPNELVLRMGADTFRAYTMFMGPFENEVAWNEDSMVGVRRFLERVVALSEKVSEDSTSSSDLTRLLHATIMKVSEDIESFRFNTAVSSLMIYSRGLDEHEHITRECYKTLLLLLAPFAPHLAEELWINLGERVSIHTSAWPTCNEDLLIKEDVKIAVQVDGKVRTTLNLSIKTTESEAMTLVLSHPVIARWIEGREIVKSVYVQGRIISIVLKPLA</sequence>
<dbReference type="FunFam" id="3.40.50.620:FF:000077">
    <property type="entry name" value="Leucine--tRNA ligase"/>
    <property type="match status" value="1"/>
</dbReference>
<evidence type="ECO:0000256" key="1">
    <source>
        <dbReference type="ARBA" id="ARBA00005594"/>
    </source>
</evidence>
<keyword evidence="7 9" id="KW-0030">Aminoacyl-tRNA synthetase</keyword>
<dbReference type="SUPFAM" id="SSF55811">
    <property type="entry name" value="Nudix"/>
    <property type="match status" value="1"/>
</dbReference>
<dbReference type="Pfam" id="PF00133">
    <property type="entry name" value="tRNA-synt_1"/>
    <property type="match status" value="1"/>
</dbReference>
<evidence type="ECO:0000256" key="8">
    <source>
        <dbReference type="ARBA" id="ARBA00047469"/>
    </source>
</evidence>
<keyword evidence="3 9" id="KW-0436">Ligase</keyword>
<dbReference type="Pfam" id="PF00293">
    <property type="entry name" value="NUDIX"/>
    <property type="match status" value="1"/>
</dbReference>
<dbReference type="Pfam" id="PF08264">
    <property type="entry name" value="Anticodon_1"/>
    <property type="match status" value="1"/>
</dbReference>
<dbReference type="InterPro" id="IPR014729">
    <property type="entry name" value="Rossmann-like_a/b/a_fold"/>
</dbReference>
<keyword evidence="4 9" id="KW-0547">Nucleotide-binding</keyword>
<dbReference type="PRINTS" id="PR00985">
    <property type="entry name" value="TRNASYNTHLEU"/>
</dbReference>
<dbReference type="SUPFAM" id="SSF52374">
    <property type="entry name" value="Nucleotidylyl transferase"/>
    <property type="match status" value="1"/>
</dbReference>
<dbReference type="AlphaFoldDB" id="A0A2H0RKY1"/>
<dbReference type="InterPro" id="IPR002300">
    <property type="entry name" value="aa-tRNA-synth_Ia"/>
</dbReference>
<dbReference type="PROSITE" id="PS00178">
    <property type="entry name" value="AA_TRNA_LIGASE_I"/>
    <property type="match status" value="1"/>
</dbReference>
<evidence type="ECO:0000256" key="9">
    <source>
        <dbReference type="HAMAP-Rule" id="MF_00049"/>
    </source>
</evidence>
<evidence type="ECO:0000256" key="3">
    <source>
        <dbReference type="ARBA" id="ARBA00022598"/>
    </source>
</evidence>
<dbReference type="HAMAP" id="MF_00049_B">
    <property type="entry name" value="Leu_tRNA_synth_B"/>
    <property type="match status" value="1"/>
</dbReference>
<dbReference type="InterPro" id="IPR025709">
    <property type="entry name" value="Leu_tRNA-synth_edit"/>
</dbReference>
<comment type="subcellular location">
    <subcellularLocation>
        <location evidence="9">Cytoplasm</location>
    </subcellularLocation>
</comment>
<evidence type="ECO:0000256" key="5">
    <source>
        <dbReference type="ARBA" id="ARBA00022840"/>
    </source>
</evidence>
<evidence type="ECO:0000313" key="11">
    <source>
        <dbReference type="EMBL" id="PIR47148.1"/>
    </source>
</evidence>
<dbReference type="Gene3D" id="3.90.740.10">
    <property type="entry name" value="Valyl/Leucyl/Isoleucyl-tRNA synthetase, editing domain"/>
    <property type="match status" value="1"/>
</dbReference>
<gene>
    <name evidence="9" type="primary">leuS</name>
    <name evidence="11" type="ORF">COV07_00550</name>
</gene>
<dbReference type="CDD" id="cd02883">
    <property type="entry name" value="NUDIX_Hydrolase"/>
    <property type="match status" value="1"/>
</dbReference>
<dbReference type="EMBL" id="PCYL01000005">
    <property type="protein sequence ID" value="PIR47148.1"/>
    <property type="molecule type" value="Genomic_DNA"/>
</dbReference>
<dbReference type="SUPFAM" id="SSF47323">
    <property type="entry name" value="Anticodon-binding domain of a subclass of class I aminoacyl-tRNA synthetases"/>
    <property type="match status" value="1"/>
</dbReference>
<keyword evidence="6 9" id="KW-0648">Protein biosynthesis</keyword>
<dbReference type="GO" id="GO:0006429">
    <property type="term" value="P:leucyl-tRNA aminoacylation"/>
    <property type="evidence" value="ECO:0007669"/>
    <property type="project" value="UniProtKB-UniRule"/>
</dbReference>
<dbReference type="Pfam" id="PF13603">
    <property type="entry name" value="tRNA-synt_1_2"/>
    <property type="match status" value="1"/>
</dbReference>
<dbReference type="Gene3D" id="3.10.20.590">
    <property type="match status" value="1"/>
</dbReference>
<dbReference type="SUPFAM" id="SSF50677">
    <property type="entry name" value="ValRS/IleRS/LeuRS editing domain"/>
    <property type="match status" value="1"/>
</dbReference>
<evidence type="ECO:0000256" key="4">
    <source>
        <dbReference type="ARBA" id="ARBA00022741"/>
    </source>
</evidence>
<dbReference type="FunFam" id="3.40.50.620:FF:000056">
    <property type="entry name" value="Leucine--tRNA ligase"/>
    <property type="match status" value="1"/>
</dbReference>
<dbReference type="InterPro" id="IPR013155">
    <property type="entry name" value="M/V/L/I-tRNA-synth_anticd-bd"/>
</dbReference>
<evidence type="ECO:0000259" key="10">
    <source>
        <dbReference type="PROSITE" id="PS51462"/>
    </source>
</evidence>
<keyword evidence="2 9" id="KW-0963">Cytoplasm</keyword>
<dbReference type="PANTHER" id="PTHR43740:SF2">
    <property type="entry name" value="LEUCINE--TRNA LIGASE, MITOCHONDRIAL"/>
    <property type="match status" value="1"/>
</dbReference>
<comment type="caution">
    <text evidence="11">The sequence shown here is derived from an EMBL/GenBank/DDBJ whole genome shotgun (WGS) entry which is preliminary data.</text>
</comment>
<feature type="domain" description="Nudix hydrolase" evidence="10">
    <location>
        <begin position="381"/>
        <end position="516"/>
    </location>
</feature>
<dbReference type="Pfam" id="PF09334">
    <property type="entry name" value="tRNA-synt_1g"/>
    <property type="match status" value="1"/>
</dbReference>
<dbReference type="InterPro" id="IPR015413">
    <property type="entry name" value="Methionyl/Leucyl_tRNA_Synth"/>
</dbReference>
<dbReference type="InterPro" id="IPR015797">
    <property type="entry name" value="NUDIX_hydrolase-like_dom_sf"/>
</dbReference>
<accession>A0A2H0RKY1</accession>
<dbReference type="EC" id="6.1.1.4" evidence="9"/>
<comment type="caution">
    <text evidence="9">Lacks conserved residue(s) required for the propagation of feature annotation.</text>
</comment>
<dbReference type="InterPro" id="IPR001412">
    <property type="entry name" value="aa-tRNA-synth_I_CS"/>
</dbReference>
<dbReference type="InterPro" id="IPR009080">
    <property type="entry name" value="tRNAsynth_Ia_anticodon-bd"/>
</dbReference>
<protein>
    <recommendedName>
        <fullName evidence="9">Leucine--tRNA ligase</fullName>
        <ecNumber evidence="9">6.1.1.4</ecNumber>
    </recommendedName>
    <alternativeName>
        <fullName evidence="9">Leucyl-tRNA synthetase</fullName>
        <shortName evidence="9">LeuRS</shortName>
    </alternativeName>
</protein>
<dbReference type="GO" id="GO:0005524">
    <property type="term" value="F:ATP binding"/>
    <property type="evidence" value="ECO:0007669"/>
    <property type="project" value="UniProtKB-UniRule"/>
</dbReference>
<feature type="binding site" evidence="9">
    <location>
        <position position="748"/>
    </location>
    <ligand>
        <name>ATP</name>
        <dbReference type="ChEBI" id="CHEBI:30616"/>
    </ligand>
</feature>
<dbReference type="InterPro" id="IPR009008">
    <property type="entry name" value="Val/Leu/Ile-tRNA-synth_edit"/>
</dbReference>
<dbReference type="PANTHER" id="PTHR43740">
    <property type="entry name" value="LEUCYL-TRNA SYNTHETASE"/>
    <property type="match status" value="1"/>
</dbReference>
<dbReference type="GO" id="GO:0002161">
    <property type="term" value="F:aminoacyl-tRNA deacylase activity"/>
    <property type="evidence" value="ECO:0007669"/>
    <property type="project" value="InterPro"/>
</dbReference>